<keyword evidence="1" id="KW-0399">Innate immunity</keyword>
<dbReference type="GeneTree" id="ENSGT00940000154265"/>
<protein>
    <recommendedName>
        <fullName evidence="7">GB1/RHD3-type G domain-containing protein</fullName>
    </recommendedName>
</protein>
<dbReference type="InterPro" id="IPR030386">
    <property type="entry name" value="G_GB1_RHD3_dom"/>
</dbReference>
<evidence type="ECO:0000256" key="6">
    <source>
        <dbReference type="PROSITE-ProRule" id="PRU01052"/>
    </source>
</evidence>
<dbReference type="GO" id="GO:0003924">
    <property type="term" value="F:GTPase activity"/>
    <property type="evidence" value="ECO:0007669"/>
    <property type="project" value="InterPro"/>
</dbReference>
<dbReference type="PROSITE" id="PS51715">
    <property type="entry name" value="G_GB1_RHD3"/>
    <property type="match status" value="1"/>
</dbReference>
<gene>
    <name evidence="8" type="primary">LOC102357099</name>
</gene>
<dbReference type="OMA" id="KTIQFFR"/>
<dbReference type="AlphaFoldDB" id="H3AZ79"/>
<evidence type="ECO:0000313" key="9">
    <source>
        <dbReference type="Proteomes" id="UP000008672"/>
    </source>
</evidence>
<dbReference type="InterPro" id="IPR015894">
    <property type="entry name" value="Guanylate-bd_N"/>
</dbReference>
<evidence type="ECO:0000313" key="8">
    <source>
        <dbReference type="Ensembl" id="ENSLACP00000014950.1"/>
    </source>
</evidence>
<dbReference type="Gene3D" id="1.20.1000.10">
    <property type="entry name" value="Guanylate-binding protein, C-terminal domain"/>
    <property type="match status" value="1"/>
</dbReference>
<name>H3AZ79_LATCH</name>
<evidence type="ECO:0000259" key="7">
    <source>
        <dbReference type="PROSITE" id="PS51715"/>
    </source>
</evidence>
<sequence>MASAVSMPAPVCLIENIPSKGLLVNQTALQILSGITQPVVVVAIVGMYRTGKSYLMNKLAGKKNGFALGSTIQSHTKGIWMWCLPHPRNPNQTLVLLDTEGLGDVEKGDEKNDCWIFALAVLLSSTLVYNSMNTMSQDALSKLHFVSELTKLIKVKGDSNGNEEEEEGEDTQFVRYFPNFIWTVRDFSLLLKRDGKNITEDGYLEFALELKKGLNKDAFNYNLPRQCIRNFFPSRKCFTFVAPVSGGDIVRLEELPEAALDLVFLQQSQAFYNYVFEKSEVKKLKGGQQVTGRMFASLAKTYVETINSGLVPCLENAVISMATIENQEAVKEAMEHYQSEMNGLVHFPIGVEELSELHGKCEAEAITVFMKRSFKDDDQQHQNVLQDKVQQRYKELCKKNETVSEEACNKLLEALTAEMETKVSNGFYSTPGGYKLYTEDQEKVVREYQGRPDKGVKVRKDLPCEIKAYLSNMRRMCDVGNKMCEAY</sequence>
<dbReference type="Pfam" id="PF02263">
    <property type="entry name" value="GBP"/>
    <property type="match status" value="1"/>
</dbReference>
<evidence type="ECO:0000256" key="5">
    <source>
        <dbReference type="ARBA" id="ARBA00023134"/>
    </source>
</evidence>
<dbReference type="FunFam" id="3.40.50.300:FF:000422">
    <property type="entry name" value="Guanylate-binding protein 1"/>
    <property type="match status" value="1"/>
</dbReference>
<reference evidence="8" key="3">
    <citation type="submission" date="2025-09" db="UniProtKB">
        <authorList>
            <consortium name="Ensembl"/>
        </authorList>
    </citation>
    <scope>IDENTIFICATION</scope>
</reference>
<evidence type="ECO:0000256" key="1">
    <source>
        <dbReference type="ARBA" id="ARBA00022588"/>
    </source>
</evidence>
<dbReference type="SUPFAM" id="SSF52540">
    <property type="entry name" value="P-loop containing nucleoside triphosphate hydrolases"/>
    <property type="match status" value="1"/>
</dbReference>
<dbReference type="EMBL" id="AFYH01089368">
    <property type="status" value="NOT_ANNOTATED_CDS"/>
    <property type="molecule type" value="Genomic_DNA"/>
</dbReference>
<dbReference type="InterPro" id="IPR037684">
    <property type="entry name" value="GBP_C"/>
</dbReference>
<evidence type="ECO:0000256" key="2">
    <source>
        <dbReference type="ARBA" id="ARBA00022741"/>
    </source>
</evidence>
<dbReference type="CDD" id="cd16269">
    <property type="entry name" value="GBP_C"/>
    <property type="match status" value="1"/>
</dbReference>
<keyword evidence="9" id="KW-1185">Reference proteome</keyword>
<reference evidence="9" key="1">
    <citation type="submission" date="2011-08" db="EMBL/GenBank/DDBJ databases">
        <title>The draft genome of Latimeria chalumnae.</title>
        <authorList>
            <person name="Di Palma F."/>
            <person name="Alfoldi J."/>
            <person name="Johnson J."/>
            <person name="Berlin A."/>
            <person name="Gnerre S."/>
            <person name="Jaffe D."/>
            <person name="MacCallum I."/>
            <person name="Young S."/>
            <person name="Walker B.J."/>
            <person name="Lander E."/>
            <person name="Lindblad-Toh K."/>
        </authorList>
    </citation>
    <scope>NUCLEOTIDE SEQUENCE [LARGE SCALE GENOMIC DNA]</scope>
    <source>
        <strain evidence="9">Wild caught</strain>
    </source>
</reference>
<keyword evidence="2" id="KW-0547">Nucleotide-binding</keyword>
<dbReference type="InterPro" id="IPR027417">
    <property type="entry name" value="P-loop_NTPase"/>
</dbReference>
<dbReference type="HOGENOM" id="CLU_018608_2_2_1"/>
<dbReference type="Pfam" id="PF02841">
    <property type="entry name" value="GBP_C"/>
    <property type="match status" value="1"/>
</dbReference>
<dbReference type="GO" id="GO:0045087">
    <property type="term" value="P:innate immune response"/>
    <property type="evidence" value="ECO:0007669"/>
    <property type="project" value="UniProtKB-KW"/>
</dbReference>
<dbReference type="PANTHER" id="PTHR10751">
    <property type="entry name" value="GUANYLATE BINDING PROTEIN"/>
    <property type="match status" value="1"/>
</dbReference>
<evidence type="ECO:0000256" key="3">
    <source>
        <dbReference type="ARBA" id="ARBA00022801"/>
    </source>
</evidence>
<dbReference type="CDD" id="cd01851">
    <property type="entry name" value="GBP"/>
    <property type="match status" value="1"/>
</dbReference>
<reference evidence="8" key="2">
    <citation type="submission" date="2025-08" db="UniProtKB">
        <authorList>
            <consortium name="Ensembl"/>
        </authorList>
    </citation>
    <scope>IDENTIFICATION</scope>
</reference>
<dbReference type="Bgee" id="ENSLACG00000013158">
    <property type="expression patterns" value="Expressed in pelvic fin and 2 other cell types or tissues"/>
</dbReference>
<dbReference type="InterPro" id="IPR036543">
    <property type="entry name" value="Guanylate-bd_C_sf"/>
</dbReference>
<dbReference type="Proteomes" id="UP000008672">
    <property type="component" value="Unassembled WGS sequence"/>
</dbReference>
<accession>H3AZ79</accession>
<organism evidence="8 9">
    <name type="scientific">Latimeria chalumnae</name>
    <name type="common">Coelacanth</name>
    <dbReference type="NCBI Taxonomy" id="7897"/>
    <lineage>
        <taxon>Eukaryota</taxon>
        <taxon>Metazoa</taxon>
        <taxon>Chordata</taxon>
        <taxon>Craniata</taxon>
        <taxon>Vertebrata</taxon>
        <taxon>Euteleostomi</taxon>
        <taxon>Coelacanthiformes</taxon>
        <taxon>Coelacanthidae</taxon>
        <taxon>Latimeria</taxon>
    </lineage>
</organism>
<dbReference type="InParanoid" id="H3AZ79"/>
<keyword evidence="5" id="KW-0342">GTP-binding</keyword>
<keyword evidence="3" id="KW-0378">Hydrolase</keyword>
<feature type="domain" description="GB1/RHD3-type G" evidence="7">
    <location>
        <begin position="36"/>
        <end position="280"/>
    </location>
</feature>
<comment type="similarity">
    <text evidence="6">Belongs to the TRAFAC class dynamin-like GTPase superfamily. GB1/RHD3 GTPase family.</text>
</comment>
<dbReference type="InterPro" id="IPR003191">
    <property type="entry name" value="Guanylate-bd/ATL_C"/>
</dbReference>
<dbReference type="GO" id="GO:0005525">
    <property type="term" value="F:GTP binding"/>
    <property type="evidence" value="ECO:0007669"/>
    <property type="project" value="UniProtKB-KW"/>
</dbReference>
<evidence type="ECO:0000256" key="4">
    <source>
        <dbReference type="ARBA" id="ARBA00022859"/>
    </source>
</evidence>
<proteinExistence type="inferred from homology"/>
<dbReference type="SUPFAM" id="SSF48340">
    <property type="entry name" value="Interferon-induced guanylate-binding protein 1 (GBP1), C-terminal domain"/>
    <property type="match status" value="1"/>
</dbReference>
<dbReference type="eggNOG" id="KOG2037">
    <property type="taxonomic scope" value="Eukaryota"/>
</dbReference>
<dbReference type="Ensembl" id="ENSLACT00000015055.1">
    <property type="protein sequence ID" value="ENSLACP00000014950.1"/>
    <property type="gene ID" value="ENSLACG00000013158.1"/>
</dbReference>
<dbReference type="Gene3D" id="3.40.50.300">
    <property type="entry name" value="P-loop containing nucleotide triphosphate hydrolases"/>
    <property type="match status" value="1"/>
</dbReference>
<keyword evidence="4" id="KW-0391">Immunity</keyword>